<dbReference type="OrthoDB" id="9787096at2"/>
<dbReference type="GO" id="GO:0001717">
    <property type="term" value="P:conversion of seryl-tRNAsec to selenocys-tRNAsec"/>
    <property type="evidence" value="ECO:0007669"/>
    <property type="project" value="UniProtKB-UniRule"/>
</dbReference>
<comment type="pathway">
    <text evidence="8">Aminoacyl-tRNA biosynthesis; selenocysteinyl-tRNA(Sec) biosynthesis; selenocysteinyl-tRNA(Sec) from L-seryl-tRNA(Sec) (bacterial route): step 1/1.</text>
</comment>
<dbReference type="InterPro" id="IPR015424">
    <property type="entry name" value="PyrdxlP-dep_Trfase"/>
</dbReference>
<dbReference type="EMBL" id="FUYN01000005">
    <property type="protein sequence ID" value="SKB59354.1"/>
    <property type="molecule type" value="Genomic_DNA"/>
</dbReference>
<keyword evidence="6 8" id="KW-0711">Selenium</keyword>
<dbReference type="InterPro" id="IPR004534">
    <property type="entry name" value="SelA_trans"/>
</dbReference>
<evidence type="ECO:0000256" key="1">
    <source>
        <dbReference type="ARBA" id="ARBA00001933"/>
    </source>
</evidence>
<reference evidence="12" key="1">
    <citation type="submission" date="2017-02" db="EMBL/GenBank/DDBJ databases">
        <authorList>
            <person name="Varghese N."/>
            <person name="Submissions S."/>
        </authorList>
    </citation>
    <scope>NUCLEOTIDE SEQUENCE [LARGE SCALE GENOMIC DNA]</scope>
    <source>
        <strain evidence="12">ATCC 35199</strain>
    </source>
</reference>
<comment type="similarity">
    <text evidence="7 8">Belongs to the SelA family.</text>
</comment>
<dbReference type="Pfam" id="PF03841">
    <property type="entry name" value="SelA"/>
    <property type="match status" value="1"/>
</dbReference>
<gene>
    <name evidence="8" type="primary">selA</name>
    <name evidence="11" type="ORF">SAMN02745120_2204</name>
</gene>
<keyword evidence="10" id="KW-0175">Coiled coil</keyword>
<dbReference type="NCBIfam" id="TIGR00474">
    <property type="entry name" value="selA"/>
    <property type="match status" value="1"/>
</dbReference>
<keyword evidence="12" id="KW-1185">Reference proteome</keyword>
<dbReference type="Proteomes" id="UP000243406">
    <property type="component" value="Unassembled WGS sequence"/>
</dbReference>
<keyword evidence="2 8" id="KW-0963">Cytoplasm</keyword>
<evidence type="ECO:0000256" key="6">
    <source>
        <dbReference type="ARBA" id="ARBA00023266"/>
    </source>
</evidence>
<evidence type="ECO:0000256" key="9">
    <source>
        <dbReference type="PIRSR" id="PIRSR618319-50"/>
    </source>
</evidence>
<comment type="cofactor">
    <cofactor evidence="1 8 9">
        <name>pyridoxal 5'-phosphate</name>
        <dbReference type="ChEBI" id="CHEBI:597326"/>
    </cofactor>
</comment>
<name>A0A1T5CIV5_9FIRM</name>
<dbReference type="PANTHER" id="PTHR32328:SF0">
    <property type="entry name" value="L-SERYL-TRNA(SEC) SELENIUM TRANSFERASE"/>
    <property type="match status" value="1"/>
</dbReference>
<dbReference type="HAMAP" id="MF_00423">
    <property type="entry name" value="SelA"/>
    <property type="match status" value="1"/>
</dbReference>
<evidence type="ECO:0000256" key="4">
    <source>
        <dbReference type="ARBA" id="ARBA00022898"/>
    </source>
</evidence>
<keyword evidence="5 8" id="KW-0648">Protein biosynthesis</keyword>
<evidence type="ECO:0000256" key="2">
    <source>
        <dbReference type="ARBA" id="ARBA00022490"/>
    </source>
</evidence>
<keyword evidence="4 8" id="KW-0663">Pyridoxal phosphate</keyword>
<evidence type="ECO:0000256" key="10">
    <source>
        <dbReference type="SAM" id="Coils"/>
    </source>
</evidence>
<comment type="catalytic activity">
    <reaction evidence="8">
        <text>L-seryl-tRNA(Sec) + selenophosphate + H(+) = L-selenocysteinyl-tRNA(Sec) + phosphate</text>
        <dbReference type="Rhea" id="RHEA:22728"/>
        <dbReference type="Rhea" id="RHEA-COMP:9742"/>
        <dbReference type="Rhea" id="RHEA-COMP:9743"/>
        <dbReference type="ChEBI" id="CHEBI:15378"/>
        <dbReference type="ChEBI" id="CHEBI:16144"/>
        <dbReference type="ChEBI" id="CHEBI:43474"/>
        <dbReference type="ChEBI" id="CHEBI:78533"/>
        <dbReference type="ChEBI" id="CHEBI:78573"/>
        <dbReference type="EC" id="2.9.1.1"/>
    </reaction>
</comment>
<evidence type="ECO:0000256" key="5">
    <source>
        <dbReference type="ARBA" id="ARBA00022917"/>
    </source>
</evidence>
<dbReference type="InterPro" id="IPR018319">
    <property type="entry name" value="SelA-like"/>
</dbReference>
<organism evidence="11 12">
    <name type="scientific">Acetoanaerobium noterae</name>
    <dbReference type="NCBI Taxonomy" id="745369"/>
    <lineage>
        <taxon>Bacteria</taxon>
        <taxon>Bacillati</taxon>
        <taxon>Bacillota</taxon>
        <taxon>Clostridia</taxon>
        <taxon>Peptostreptococcales</taxon>
        <taxon>Filifactoraceae</taxon>
        <taxon>Acetoanaerobium</taxon>
    </lineage>
</organism>
<accession>A0A1T5CIV5</accession>
<feature type="modified residue" description="N6-(pyridoxal phosphate)lysine" evidence="8 9">
    <location>
        <position position="300"/>
    </location>
</feature>
<evidence type="ECO:0000313" key="12">
    <source>
        <dbReference type="Proteomes" id="UP000243406"/>
    </source>
</evidence>
<dbReference type="SUPFAM" id="SSF53383">
    <property type="entry name" value="PLP-dependent transferases"/>
    <property type="match status" value="1"/>
</dbReference>
<protein>
    <recommendedName>
        <fullName evidence="8">L-seryl-tRNA(Sec) selenium transferase</fullName>
        <ecNumber evidence="8">2.9.1.1</ecNumber>
    </recommendedName>
    <alternativeName>
        <fullName evidence="8">Selenocysteine synthase</fullName>
        <shortName evidence="8">Sec synthase</shortName>
    </alternativeName>
    <alternativeName>
        <fullName evidence="8">Selenocysteinyl-tRNA(Sec) synthase</fullName>
    </alternativeName>
</protein>
<dbReference type="PANTHER" id="PTHR32328">
    <property type="entry name" value="L-SERYL-TRNA(SEC) SELENIUM TRANSFERASE"/>
    <property type="match status" value="1"/>
</dbReference>
<comment type="subcellular location">
    <subcellularLocation>
        <location evidence="8">Cytoplasm</location>
    </subcellularLocation>
</comment>
<evidence type="ECO:0000256" key="8">
    <source>
        <dbReference type="HAMAP-Rule" id="MF_00423"/>
    </source>
</evidence>
<feature type="coiled-coil region" evidence="10">
    <location>
        <begin position="63"/>
        <end position="90"/>
    </location>
</feature>
<dbReference type="Gene3D" id="3.40.640.10">
    <property type="entry name" value="Type I PLP-dependent aspartate aminotransferase-like (Major domain)"/>
    <property type="match status" value="1"/>
</dbReference>
<evidence type="ECO:0000313" key="11">
    <source>
        <dbReference type="EMBL" id="SKB59354.1"/>
    </source>
</evidence>
<comment type="function">
    <text evidence="8">Converts seryl-tRNA(Sec) to selenocysteinyl-tRNA(Sec) required for selenoprotein biosynthesis.</text>
</comment>
<evidence type="ECO:0000256" key="3">
    <source>
        <dbReference type="ARBA" id="ARBA00022679"/>
    </source>
</evidence>
<evidence type="ECO:0000256" key="7">
    <source>
        <dbReference type="ARBA" id="ARBA00044507"/>
    </source>
</evidence>
<dbReference type="InterPro" id="IPR015421">
    <property type="entry name" value="PyrdxlP-dep_Trfase_major"/>
</dbReference>
<dbReference type="AlphaFoldDB" id="A0A1T5CIV5"/>
<keyword evidence="3 8" id="KW-0808">Transferase</keyword>
<dbReference type="EC" id="2.9.1.1" evidence="8"/>
<dbReference type="GO" id="GO:0005737">
    <property type="term" value="C:cytoplasm"/>
    <property type="evidence" value="ECO:0007669"/>
    <property type="project" value="UniProtKB-SubCell"/>
</dbReference>
<dbReference type="UniPathway" id="UPA00906">
    <property type="reaction ID" value="UER00896"/>
</dbReference>
<sequence length="472" mass="53061">MNKSIDKNILMRNLPSIDKLLQSSIAVDSININGHNQTAILIRNTLSALRDDVLNDRIKTVEELELEKILLRFEQQLKQYENKKLQKTINATGVILHTNLGRAPLSRYVTRAALETIENYSNLEFDIETGKRGSRHDYLRDILCRLTGAEDAVVVNNNAAAVLLILSTFAKNKEVIVSRGELVEIGGSFRVPSVMEQSGSKLVEVGTTNKTHAYDYENAITDDTALLMKIHTSNFKIMGFTQSLEIKQIKEIGEKYNIPVVEDIGSGVLIDLRKLNMPYEPTVQDSINQGADIVSFSGDKLLGGPQAGIIVGKREYIQKIKKNQLLRALRIDKVMISLLYHTLLEYDKFELPYNSIPILDMMSKPIDELKLKAQGLYNVLLEDINFNGIAEVTINETKAQVGGGSLPNEYIDSYAVCLKPLKISVAKLEEDLRKGKYHIISRIQNDMLILDVRTLFEDDFEKISAALKQILL</sequence>
<dbReference type="RefSeq" id="WP_079590010.1">
    <property type="nucleotide sequence ID" value="NZ_FUYN01000005.1"/>
</dbReference>
<dbReference type="GO" id="GO:0001514">
    <property type="term" value="P:selenocysteine incorporation"/>
    <property type="evidence" value="ECO:0007669"/>
    <property type="project" value="UniProtKB-UniRule"/>
</dbReference>
<dbReference type="GO" id="GO:0004125">
    <property type="term" value="F:L-seryl-tRNA(Sec) selenium transferase activity"/>
    <property type="evidence" value="ECO:0007669"/>
    <property type="project" value="UniProtKB-UniRule"/>
</dbReference>
<dbReference type="Gene3D" id="3.90.1150.180">
    <property type="match status" value="1"/>
</dbReference>
<proteinExistence type="inferred from homology"/>